<accession>A0A378FWI7</accession>
<dbReference type="GO" id="GO:0016740">
    <property type="term" value="F:transferase activity"/>
    <property type="evidence" value="ECO:0007669"/>
    <property type="project" value="UniProtKB-KW"/>
</dbReference>
<gene>
    <name evidence="1" type="ORF">NCTC9617_06330</name>
</gene>
<organism evidence="1 2">
    <name type="scientific">Klebsiella pneumoniae</name>
    <dbReference type="NCBI Taxonomy" id="573"/>
    <lineage>
        <taxon>Bacteria</taxon>
        <taxon>Pseudomonadati</taxon>
        <taxon>Pseudomonadota</taxon>
        <taxon>Gammaproteobacteria</taxon>
        <taxon>Enterobacterales</taxon>
        <taxon>Enterobacteriaceae</taxon>
        <taxon>Klebsiella/Raoultella group</taxon>
        <taxon>Klebsiella</taxon>
        <taxon>Klebsiella pneumoniae complex</taxon>
    </lineage>
</organism>
<evidence type="ECO:0000313" key="1">
    <source>
        <dbReference type="EMBL" id="STW49691.1"/>
    </source>
</evidence>
<dbReference type="Proteomes" id="UP000255167">
    <property type="component" value="Unassembled WGS sequence"/>
</dbReference>
<name>A0A378FWI7_KLEPN</name>
<dbReference type="EMBL" id="UGNC01000005">
    <property type="protein sequence ID" value="STW49691.1"/>
    <property type="molecule type" value="Genomic_DNA"/>
</dbReference>
<evidence type="ECO:0000313" key="2">
    <source>
        <dbReference type="Proteomes" id="UP000255167"/>
    </source>
</evidence>
<sequence>MLIVLTQMAIADYRNQFIRHLVDVMNDRDMQFKIVVGEEYFEESTKTSKLVLSLDETTVIKNSFSLKENWHFNTFLGGLSLS</sequence>
<protein>
    <submittedName>
        <fullName evidence="1">Glycosyltransferase</fullName>
    </submittedName>
</protein>
<dbReference type="AlphaFoldDB" id="A0A378FWI7"/>
<proteinExistence type="predicted"/>
<keyword evidence="1" id="KW-0808">Transferase</keyword>
<reference evidence="1 2" key="1">
    <citation type="submission" date="2018-06" db="EMBL/GenBank/DDBJ databases">
        <authorList>
            <consortium name="Pathogen Informatics"/>
            <person name="Doyle S."/>
        </authorList>
    </citation>
    <scope>NUCLEOTIDE SEQUENCE [LARGE SCALE GENOMIC DNA]</scope>
    <source>
        <strain evidence="1 2">NCTC9617</strain>
    </source>
</reference>